<protein>
    <recommendedName>
        <fullName evidence="9">Ig-like domain-containing protein</fullName>
    </recommendedName>
</protein>
<reference evidence="10" key="3">
    <citation type="submission" date="2025-09" db="UniProtKB">
        <authorList>
            <consortium name="Ensembl"/>
        </authorList>
    </citation>
    <scope>IDENTIFICATION</scope>
</reference>
<feature type="domain" description="Ig-like" evidence="9">
    <location>
        <begin position="635"/>
        <end position="744"/>
    </location>
</feature>
<reference evidence="10 11" key="1">
    <citation type="journal article" date="2010" name="PLoS Biol.">
        <title>Multi-platform next-generation sequencing of the domestic turkey (Meleagris gallopavo): genome assembly and analysis.</title>
        <authorList>
            <person name="Dalloul R.A."/>
            <person name="Long J.A."/>
            <person name="Zimin A.V."/>
            <person name="Aslam L."/>
            <person name="Beal K."/>
            <person name="Blomberg L.A."/>
            <person name="Bouffard P."/>
            <person name="Burt D.W."/>
            <person name="Crasta O."/>
            <person name="Crooijmans R.P."/>
            <person name="Cooper K."/>
            <person name="Coulombe R.A."/>
            <person name="De S."/>
            <person name="Delany M.E."/>
            <person name="Dodgson J.B."/>
            <person name="Dong J.J."/>
            <person name="Evans C."/>
            <person name="Frederickson K.M."/>
            <person name="Flicek P."/>
            <person name="Florea L."/>
            <person name="Folkerts O."/>
            <person name="Groenen M.A."/>
            <person name="Harkins T.T."/>
            <person name="Herrero J."/>
            <person name="Hoffmann S."/>
            <person name="Megens H.J."/>
            <person name="Jiang A."/>
            <person name="de Jong P."/>
            <person name="Kaiser P."/>
            <person name="Kim H."/>
            <person name="Kim K.W."/>
            <person name="Kim S."/>
            <person name="Langenberger D."/>
            <person name="Lee M.K."/>
            <person name="Lee T."/>
            <person name="Mane S."/>
            <person name="Marcais G."/>
            <person name="Marz M."/>
            <person name="McElroy A.P."/>
            <person name="Modise T."/>
            <person name="Nefedov M."/>
            <person name="Notredame C."/>
            <person name="Paton I.R."/>
            <person name="Payne W.S."/>
            <person name="Pertea G."/>
            <person name="Prickett D."/>
            <person name="Puiu D."/>
            <person name="Qioa D."/>
            <person name="Raineri E."/>
            <person name="Ruffier M."/>
            <person name="Salzberg S.L."/>
            <person name="Schatz M.C."/>
            <person name="Scheuring C."/>
            <person name="Schmidt C.J."/>
            <person name="Schroeder S."/>
            <person name="Searle S.M."/>
            <person name="Smith E.J."/>
            <person name="Smith J."/>
            <person name="Sonstegard T.S."/>
            <person name="Stadler P.F."/>
            <person name="Tafer H."/>
            <person name="Tu Z.J."/>
            <person name="Van Tassell C.P."/>
            <person name="Vilella A.J."/>
            <person name="Williams K.P."/>
            <person name="Yorke J.A."/>
            <person name="Zhang L."/>
            <person name="Zhang H.B."/>
            <person name="Zhang X."/>
            <person name="Zhang Y."/>
            <person name="Reed K.M."/>
        </authorList>
    </citation>
    <scope>NUCLEOTIDE SEQUENCE [LARGE SCALE GENOMIC DNA]</scope>
</reference>
<dbReference type="Gene3D" id="2.60.40.10">
    <property type="entry name" value="Immunoglobulins"/>
    <property type="match status" value="6"/>
</dbReference>
<dbReference type="InterPro" id="IPR003599">
    <property type="entry name" value="Ig_sub"/>
</dbReference>
<dbReference type="InterPro" id="IPR036179">
    <property type="entry name" value="Ig-like_dom_sf"/>
</dbReference>
<reference evidence="10" key="2">
    <citation type="submission" date="2025-08" db="UniProtKB">
        <authorList>
            <consortium name="Ensembl"/>
        </authorList>
    </citation>
    <scope>IDENTIFICATION</scope>
</reference>
<dbReference type="PANTHER" id="PTHR12207:SF32">
    <property type="entry name" value="IG-LIKE DOMAIN-CONTAINING PROTEIN"/>
    <property type="match status" value="1"/>
</dbReference>
<dbReference type="GO" id="GO:0016020">
    <property type="term" value="C:membrane"/>
    <property type="evidence" value="ECO:0007669"/>
    <property type="project" value="UniProtKB-SubCell"/>
</dbReference>
<dbReference type="InterPro" id="IPR013783">
    <property type="entry name" value="Ig-like_fold"/>
</dbReference>
<dbReference type="PROSITE" id="PS50835">
    <property type="entry name" value="IG_LIKE"/>
    <property type="match status" value="6"/>
</dbReference>
<evidence type="ECO:0000259" key="9">
    <source>
        <dbReference type="PROSITE" id="PS50835"/>
    </source>
</evidence>
<dbReference type="FunFam" id="2.60.40.10:FF:000491">
    <property type="entry name" value="Immunoglobulin superfamily, member 3"/>
    <property type="match status" value="1"/>
</dbReference>
<dbReference type="InParanoid" id="G1NKS7"/>
<dbReference type="SMART" id="SM00406">
    <property type="entry name" value="IGv"/>
    <property type="match status" value="4"/>
</dbReference>
<name>G1NKS7_MELGA</name>
<keyword evidence="6" id="KW-0472">Membrane</keyword>
<keyword evidence="4" id="KW-0677">Repeat</keyword>
<feature type="domain" description="Ig-like" evidence="9">
    <location>
        <begin position="140"/>
        <end position="258"/>
    </location>
</feature>
<keyword evidence="2" id="KW-0812">Transmembrane</keyword>
<keyword evidence="3" id="KW-0732">Signal</keyword>
<evidence type="ECO:0000256" key="1">
    <source>
        <dbReference type="ARBA" id="ARBA00004479"/>
    </source>
</evidence>
<dbReference type="InterPro" id="IPR007110">
    <property type="entry name" value="Ig-like_dom"/>
</dbReference>
<feature type="domain" description="Ig-like" evidence="9">
    <location>
        <begin position="271"/>
        <end position="392"/>
    </location>
</feature>
<keyword evidence="7" id="KW-1015">Disulfide bond</keyword>
<proteinExistence type="predicted"/>
<dbReference type="AlphaFoldDB" id="G1NKS7"/>
<dbReference type="Proteomes" id="UP000001645">
    <property type="component" value="Chromosome 1"/>
</dbReference>
<evidence type="ECO:0000256" key="7">
    <source>
        <dbReference type="ARBA" id="ARBA00023157"/>
    </source>
</evidence>
<dbReference type="GeneTree" id="ENSGT00940000155177"/>
<dbReference type="SUPFAM" id="SSF48726">
    <property type="entry name" value="Immunoglobulin"/>
    <property type="match status" value="6"/>
</dbReference>
<dbReference type="HOGENOM" id="CLU_005187_0_0_1"/>
<dbReference type="Bgee" id="ENSMGAG00000013302">
    <property type="expression patterns" value="Expressed in gizzard and 12 other cell types or tissues"/>
</dbReference>
<comment type="subcellular location">
    <subcellularLocation>
        <location evidence="1">Membrane</location>
        <topology evidence="1">Single-pass type I membrane protein</topology>
    </subcellularLocation>
</comment>
<dbReference type="SMART" id="SM00409">
    <property type="entry name" value="IG"/>
    <property type="match status" value="6"/>
</dbReference>
<keyword evidence="5" id="KW-1133">Transmembrane helix</keyword>
<evidence type="ECO:0000313" key="11">
    <source>
        <dbReference type="Proteomes" id="UP000001645"/>
    </source>
</evidence>
<evidence type="ECO:0000256" key="2">
    <source>
        <dbReference type="ARBA" id="ARBA00022692"/>
    </source>
</evidence>
<dbReference type="CDD" id="cd07812">
    <property type="entry name" value="SRPBCC"/>
    <property type="match status" value="1"/>
</dbReference>
<accession>G1NKS7</accession>
<feature type="domain" description="Ig-like" evidence="9">
    <location>
        <begin position="31"/>
        <end position="136"/>
    </location>
</feature>
<keyword evidence="11" id="KW-1185">Reference proteome</keyword>
<dbReference type="Pfam" id="PF07686">
    <property type="entry name" value="V-set"/>
    <property type="match status" value="4"/>
</dbReference>
<feature type="domain" description="Ig-like" evidence="9">
    <location>
        <begin position="791"/>
        <end position="890"/>
    </location>
</feature>
<sequence>MATWAWCSGLCVGTGQRVVTIQKGPLYRVLGSHVTLWCKVSGYQGPAEQTFQWSAYLHSAPEREVQIVSTADPSFPYAIYTQRVRAQEIYVERVQGDAVLLHITELQDRDAGEYECHTPNTDERYFGSYSAKTNLTVIADTLSVSMGPQDLTHVEGDAMELTCEVSRSTAQHTHLSVGWYCLRGEHRAEILTLSKDFVVMPGPAYAQRFLAGNVRLDKVGSTSYKLSIVAVEPSDQGQLYCEAAEWIEDPDGMWKDISRKQSERTSLVVTPQGKALDLCVNIAATKNDLSEGDTLRLSCTLEAQRSNSRHFQVAWLLNSMEVARIDPRGLLIWKKEYEERASLGQLHAFKQSNAIYIFTIHEVGLEDSGAYHCSVLEVKAPGSFQSIQTNLSSVLGINTIMGKVFALTNVSVMKHTSLAWFFAISLGQEGRTVGGWVLGDPGGGPGDRAGQELWLGLEEQNVAQERGVGWRFCYADKVHRVQNESENWADLLSHHHGLSPSQAGLGLYATLRSRTATVSYTQSFELICHVNASRPVEELLLSVEWLFQPKPPTDGYQELVRVLPNGTVSWGPTQPQFQGRAQLMKAGAFSRLHIHSAMAGHAGTYQCKVGVWRTLRGQCTASFTSNPVGIKVVLPESTLQVTTRESSMEVAGGADASIECRMEFPLNSSQLAISWYYLPPPPADATPMQIVQASHTGLLEYGAEFSSPTQKSRFLSQRMSSHVFQLRILSASPGDQGQYCCAVEEWRWLEGGWYGLGERWSERTRLVLRLPGKWRIRRIYHILPNQWSWHGQEVTLGCLLKSTLPPAARLSATWFQGKENGHERPLLTLNHDGAIEFLQEGLVRRLQLRRPTAGDLSLTLGSVQEDDAGMYHCRVQEWQQRGNKDKWELQTWALSGYTQLITTPPGNGTQPLALHCSPIPTTTTTNLSLLWCIMHPPYLAAVQIGIIAVMGGLAKRPQWGRPGKTELY</sequence>
<dbReference type="CDD" id="cd00099">
    <property type="entry name" value="IgV"/>
    <property type="match status" value="2"/>
</dbReference>
<feature type="domain" description="Ig-like" evidence="9">
    <location>
        <begin position="500"/>
        <end position="609"/>
    </location>
</feature>
<evidence type="ECO:0000256" key="6">
    <source>
        <dbReference type="ARBA" id="ARBA00023136"/>
    </source>
</evidence>
<dbReference type="Ensembl" id="ENSMGAT00000014983.2">
    <property type="protein sequence ID" value="ENSMGAP00000014062.2"/>
    <property type="gene ID" value="ENSMGAG00000013302.2"/>
</dbReference>
<dbReference type="PANTHER" id="PTHR12207">
    <property type="entry name" value="V-SET AND TRANSMEMBRANE DOMAIN-CONTAINING PROTEIN"/>
    <property type="match status" value="1"/>
</dbReference>
<evidence type="ECO:0000256" key="4">
    <source>
        <dbReference type="ARBA" id="ARBA00022737"/>
    </source>
</evidence>
<evidence type="ECO:0000256" key="8">
    <source>
        <dbReference type="ARBA" id="ARBA00023319"/>
    </source>
</evidence>
<evidence type="ECO:0000256" key="3">
    <source>
        <dbReference type="ARBA" id="ARBA00022729"/>
    </source>
</evidence>
<organism evidence="10 11">
    <name type="scientific">Meleagris gallopavo</name>
    <name type="common">Wild turkey</name>
    <dbReference type="NCBI Taxonomy" id="9103"/>
    <lineage>
        <taxon>Eukaryota</taxon>
        <taxon>Metazoa</taxon>
        <taxon>Chordata</taxon>
        <taxon>Craniata</taxon>
        <taxon>Vertebrata</taxon>
        <taxon>Euteleostomi</taxon>
        <taxon>Archelosauria</taxon>
        <taxon>Archosauria</taxon>
        <taxon>Dinosauria</taxon>
        <taxon>Saurischia</taxon>
        <taxon>Theropoda</taxon>
        <taxon>Coelurosauria</taxon>
        <taxon>Aves</taxon>
        <taxon>Neognathae</taxon>
        <taxon>Galloanserae</taxon>
        <taxon>Galliformes</taxon>
        <taxon>Phasianidae</taxon>
        <taxon>Meleagridinae</taxon>
        <taxon>Meleagris</taxon>
    </lineage>
</organism>
<keyword evidence="8" id="KW-0393">Immunoglobulin domain</keyword>
<dbReference type="FunFam" id="2.60.40.10:FF:000191">
    <property type="entry name" value="Immunoglobulin superfamily member 3"/>
    <property type="match status" value="1"/>
</dbReference>
<dbReference type="InterPro" id="IPR051102">
    <property type="entry name" value="IgSF_V-set/TM_domain"/>
</dbReference>
<dbReference type="InterPro" id="IPR013106">
    <property type="entry name" value="Ig_V-set"/>
</dbReference>
<evidence type="ECO:0000313" key="10">
    <source>
        <dbReference type="Ensembl" id="ENSMGAP00000014062.2"/>
    </source>
</evidence>
<evidence type="ECO:0000256" key="5">
    <source>
        <dbReference type="ARBA" id="ARBA00022989"/>
    </source>
</evidence>